<feature type="domain" description="Protein kinase" evidence="1">
    <location>
        <begin position="1"/>
        <end position="66"/>
    </location>
</feature>
<dbReference type="AlphaFoldDB" id="A0A835YR09"/>
<keyword evidence="2" id="KW-0808">Transferase</keyword>
<dbReference type="GO" id="GO:0005524">
    <property type="term" value="F:ATP binding"/>
    <property type="evidence" value="ECO:0007669"/>
    <property type="project" value="InterPro"/>
</dbReference>
<dbReference type="GO" id="GO:0004672">
    <property type="term" value="F:protein kinase activity"/>
    <property type="evidence" value="ECO:0007669"/>
    <property type="project" value="InterPro"/>
</dbReference>
<proteinExistence type="predicted"/>
<dbReference type="PANTHER" id="PTHR24347">
    <property type="entry name" value="SERINE/THREONINE-PROTEIN KINASE"/>
    <property type="match status" value="1"/>
</dbReference>
<feature type="non-terminal residue" evidence="2">
    <location>
        <position position="1"/>
    </location>
</feature>
<dbReference type="InterPro" id="IPR011009">
    <property type="entry name" value="Kinase-like_dom_sf"/>
</dbReference>
<accession>A0A835YR09</accession>
<keyword evidence="2" id="KW-0418">Kinase</keyword>
<sequence length="66" mass="7532">QLFDRIVATQFYTEKEARDLCKTLLDAIKYCHDKNIVHGNVKLENLLLTSNDDDASIKLADFGFAK</sequence>
<organism evidence="2 3">
    <name type="scientific">Tribonema minus</name>
    <dbReference type="NCBI Taxonomy" id="303371"/>
    <lineage>
        <taxon>Eukaryota</taxon>
        <taxon>Sar</taxon>
        <taxon>Stramenopiles</taxon>
        <taxon>Ochrophyta</taxon>
        <taxon>PX clade</taxon>
        <taxon>Xanthophyceae</taxon>
        <taxon>Tribonematales</taxon>
        <taxon>Tribonemataceae</taxon>
        <taxon>Tribonema</taxon>
    </lineage>
</organism>
<gene>
    <name evidence="2" type="ORF">JKP88DRAFT_140324</name>
</gene>
<dbReference type="Gene3D" id="1.10.510.10">
    <property type="entry name" value="Transferase(Phosphotransferase) domain 1"/>
    <property type="match status" value="1"/>
</dbReference>
<dbReference type="PROSITE" id="PS50011">
    <property type="entry name" value="PROTEIN_KINASE_DOM"/>
    <property type="match status" value="1"/>
</dbReference>
<dbReference type="EMBL" id="JAFCMP010000445">
    <property type="protein sequence ID" value="KAG5179820.1"/>
    <property type="molecule type" value="Genomic_DNA"/>
</dbReference>
<dbReference type="InterPro" id="IPR000719">
    <property type="entry name" value="Prot_kinase_dom"/>
</dbReference>
<dbReference type="OrthoDB" id="40902at2759"/>
<protein>
    <submittedName>
        <fullName evidence="2">Kinase-like domain-containing protein</fullName>
    </submittedName>
</protein>
<dbReference type="Pfam" id="PF00069">
    <property type="entry name" value="Pkinase"/>
    <property type="match status" value="1"/>
</dbReference>
<feature type="non-terminal residue" evidence="2">
    <location>
        <position position="66"/>
    </location>
</feature>
<dbReference type="Proteomes" id="UP000664859">
    <property type="component" value="Unassembled WGS sequence"/>
</dbReference>
<reference evidence="2" key="1">
    <citation type="submission" date="2021-02" db="EMBL/GenBank/DDBJ databases">
        <title>First Annotated Genome of the Yellow-green Alga Tribonema minus.</title>
        <authorList>
            <person name="Mahan K.M."/>
        </authorList>
    </citation>
    <scope>NUCLEOTIDE SEQUENCE</scope>
    <source>
        <strain evidence="2">UTEX B ZZ1240</strain>
    </source>
</reference>
<name>A0A835YR09_9STRA</name>
<evidence type="ECO:0000259" key="1">
    <source>
        <dbReference type="PROSITE" id="PS50011"/>
    </source>
</evidence>
<evidence type="ECO:0000313" key="2">
    <source>
        <dbReference type="EMBL" id="KAG5179820.1"/>
    </source>
</evidence>
<keyword evidence="3" id="KW-1185">Reference proteome</keyword>
<dbReference type="SUPFAM" id="SSF56112">
    <property type="entry name" value="Protein kinase-like (PK-like)"/>
    <property type="match status" value="1"/>
</dbReference>
<evidence type="ECO:0000313" key="3">
    <source>
        <dbReference type="Proteomes" id="UP000664859"/>
    </source>
</evidence>
<comment type="caution">
    <text evidence="2">The sequence shown here is derived from an EMBL/GenBank/DDBJ whole genome shotgun (WGS) entry which is preliminary data.</text>
</comment>